<proteinExistence type="inferred from homology"/>
<evidence type="ECO:0000313" key="13">
    <source>
        <dbReference type="Proteomes" id="UP001408356"/>
    </source>
</evidence>
<dbReference type="Proteomes" id="UP001408356">
    <property type="component" value="Unassembled WGS sequence"/>
</dbReference>
<evidence type="ECO:0000256" key="4">
    <source>
        <dbReference type="ARBA" id="ARBA00022525"/>
    </source>
</evidence>
<comment type="catalytic activity">
    <reaction evidence="1 10">
        <text>Endohydrolysis of beta-(1-&gt;4)-linkages between D-glucosamine residues in a partly acetylated chitosan.</text>
        <dbReference type="EC" id="3.2.1.132"/>
    </reaction>
</comment>
<keyword evidence="5 10" id="KW-0732">Signal</keyword>
<protein>
    <recommendedName>
        <fullName evidence="10">Endo-chitosanase</fullName>
        <ecNumber evidence="10">3.2.1.132</ecNumber>
    </recommendedName>
</protein>
<gene>
    <name evidence="12" type="ORF">SUNI508_02268</name>
</gene>
<sequence length="844" mass="92330">MPRSSLLLASFLASTSIAGDVPSNVKNFYDSIKSAGQCKDKLASGFYSYDGGPDSWSYCGDHLDSDGVIYIQGTGGQFANMDIDCDGTQGGAGDDGRCGSSSDTQSQTSFEDTVAAYNKGIKDLNANVHPYVVFGNTGKKSGYANFDPQSHGIEPLSLMAVVCGEKLIYGIWGDENGDDGAHPMVGEASISLATECFGKSINGNSGHDENDVLYIAFTGSDAVPGADGAEWGAKDTDTFAKSIQSFGDKLVQRIGASGGNGNPTGTAPSSTTSSSSTKPTSSTCSWSGHCAESKLDELVQEIQSIKQSVGDRPIPQQPNLISSTPFKDPAVPRLGMPSPGLSRPSISTSSNHPTVSTTQTPGPTFAIETNVEPSLPRALGNQPFSGEDIDYYFQKYFENFHPYMPIVRHRDPNKLYESGSVLFWTIVMVACRRYARNSTVFPFLMDAVRSELFLVISKLPLSIHSINALILVGTWVFTDVRFLNDPTSIFSGVTMNAAQLLGIHSGKGSHPEYSVGMFQNNFSDEEAHFTWAGYCITSQRMAEYRGLPPVGSVFNQSVQNVIDGNTPFHVPGSFRVLLECQKFANRVSSTMTACLDETRGVSSHVVRHLEDEFDHIRGLICSERADDLDRWNALLVQLEIQTYYLIPLPGYNPESLKRNVLRAYTTARTVVQVALELERSHSFLKHMPHFYFRSLISANCIIYKVLRSSYMDFLDRTQTEQTAIDVIEACRQSVVTEGDLPTRLATLLESIWNWNQLARWHEEPISVFTHRLGASVIFDCLKRWKNDMDSRPKSQPPAAVGGETPATLLVPDPMASIDWSFMDDFDWNMEPTLLGPGIAPGIAP</sequence>
<dbReference type="EC" id="3.2.1.132" evidence="10"/>
<dbReference type="Pfam" id="PF07335">
    <property type="entry name" value="Glyco_hydro_75"/>
    <property type="match status" value="1"/>
</dbReference>
<evidence type="ECO:0000256" key="5">
    <source>
        <dbReference type="ARBA" id="ARBA00022729"/>
    </source>
</evidence>
<evidence type="ECO:0000256" key="9">
    <source>
        <dbReference type="ARBA" id="ARBA00023326"/>
    </source>
</evidence>
<evidence type="ECO:0000256" key="7">
    <source>
        <dbReference type="ARBA" id="ARBA00023277"/>
    </source>
</evidence>
<comment type="similarity">
    <text evidence="3 10">Belongs to the glycosyl hydrolase 75 family.</text>
</comment>
<keyword evidence="7" id="KW-0119">Carbohydrate metabolism</keyword>
<evidence type="ECO:0000256" key="2">
    <source>
        <dbReference type="ARBA" id="ARBA00004613"/>
    </source>
</evidence>
<dbReference type="EMBL" id="JARVKF010000429">
    <property type="protein sequence ID" value="KAK9414169.1"/>
    <property type="molecule type" value="Genomic_DNA"/>
</dbReference>
<dbReference type="CDD" id="cd12148">
    <property type="entry name" value="fungal_TF_MHR"/>
    <property type="match status" value="1"/>
</dbReference>
<evidence type="ECO:0000256" key="3">
    <source>
        <dbReference type="ARBA" id="ARBA00007799"/>
    </source>
</evidence>
<reference evidence="12 13" key="1">
    <citation type="journal article" date="2024" name="J. Plant Pathol.">
        <title>Sequence and assembly of the genome of Seiridium unicorne, isolate CBS 538.82, causal agent of cypress canker disease.</title>
        <authorList>
            <person name="Scali E."/>
            <person name="Rocca G.D."/>
            <person name="Danti R."/>
            <person name="Garbelotto M."/>
            <person name="Barberini S."/>
            <person name="Baroncelli R."/>
            <person name="Emiliani G."/>
        </authorList>
    </citation>
    <scope>NUCLEOTIDE SEQUENCE [LARGE SCALE GENOMIC DNA]</scope>
    <source>
        <strain evidence="12 13">BM-138-508</strain>
    </source>
</reference>
<comment type="function">
    <text evidence="10">Chitosanase catalyzing the endo-type cleavage of chitosan, the deacylated form of chitin. Chitosanase may be crucial in the degradation of the deacetylated portion of chitin in the fungal cell wall.</text>
</comment>
<feature type="region of interest" description="Disordered" evidence="11">
    <location>
        <begin position="253"/>
        <end position="287"/>
    </location>
</feature>
<evidence type="ECO:0000256" key="8">
    <source>
        <dbReference type="ARBA" id="ARBA00023295"/>
    </source>
</evidence>
<comment type="caution">
    <text evidence="12">The sequence shown here is derived from an EMBL/GenBank/DDBJ whole genome shotgun (WGS) entry which is preliminary data.</text>
</comment>
<organism evidence="12 13">
    <name type="scientific">Seiridium unicorne</name>
    <dbReference type="NCBI Taxonomy" id="138068"/>
    <lineage>
        <taxon>Eukaryota</taxon>
        <taxon>Fungi</taxon>
        <taxon>Dikarya</taxon>
        <taxon>Ascomycota</taxon>
        <taxon>Pezizomycotina</taxon>
        <taxon>Sordariomycetes</taxon>
        <taxon>Xylariomycetidae</taxon>
        <taxon>Amphisphaeriales</taxon>
        <taxon>Sporocadaceae</taxon>
        <taxon>Seiridium</taxon>
    </lineage>
</organism>
<feature type="compositionally biased region" description="Polar residues" evidence="11">
    <location>
        <begin position="344"/>
        <end position="362"/>
    </location>
</feature>
<dbReference type="PANTHER" id="PTHR42061:SF6">
    <property type="entry name" value="ENDO-CHITOSANASE"/>
    <property type="match status" value="1"/>
</dbReference>
<keyword evidence="4" id="KW-0964">Secreted</keyword>
<evidence type="ECO:0000256" key="11">
    <source>
        <dbReference type="SAM" id="MobiDB-lite"/>
    </source>
</evidence>
<evidence type="ECO:0000256" key="10">
    <source>
        <dbReference type="RuleBase" id="RU361208"/>
    </source>
</evidence>
<keyword evidence="13" id="KW-1185">Reference proteome</keyword>
<dbReference type="PANTHER" id="PTHR42061">
    <property type="entry name" value="ENDO-CHITOSANASE"/>
    <property type="match status" value="1"/>
</dbReference>
<evidence type="ECO:0000313" key="12">
    <source>
        <dbReference type="EMBL" id="KAK9414169.1"/>
    </source>
</evidence>
<feature type="signal peptide" evidence="10">
    <location>
        <begin position="1"/>
        <end position="18"/>
    </location>
</feature>
<feature type="region of interest" description="Disordered" evidence="11">
    <location>
        <begin position="308"/>
        <end position="367"/>
    </location>
</feature>
<accession>A0ABR2UHQ8</accession>
<evidence type="ECO:0000256" key="6">
    <source>
        <dbReference type="ARBA" id="ARBA00022801"/>
    </source>
</evidence>
<comment type="subcellular location">
    <subcellularLocation>
        <location evidence="2 10">Secreted</location>
    </subcellularLocation>
</comment>
<keyword evidence="8 10" id="KW-0326">Glycosidase</keyword>
<keyword evidence="6 10" id="KW-0378">Hydrolase</keyword>
<evidence type="ECO:0000256" key="1">
    <source>
        <dbReference type="ARBA" id="ARBA00000405"/>
    </source>
</evidence>
<name>A0ABR2UHQ8_9PEZI</name>
<keyword evidence="9 10" id="KW-0624">Polysaccharide degradation</keyword>
<feature type="chain" id="PRO_5045007594" description="Endo-chitosanase" evidence="10">
    <location>
        <begin position="19"/>
        <end position="844"/>
    </location>
</feature>
<dbReference type="InterPro" id="IPR009939">
    <property type="entry name" value="Chitosanase_fungal"/>
</dbReference>
<feature type="compositionally biased region" description="Low complexity" evidence="11">
    <location>
        <begin position="263"/>
        <end position="287"/>
    </location>
</feature>